<dbReference type="EMBL" id="WBNO01022583">
    <property type="protein sequence ID" value="NXQ18550.1"/>
    <property type="molecule type" value="Genomic_DNA"/>
</dbReference>
<evidence type="ECO:0000256" key="8">
    <source>
        <dbReference type="ARBA" id="ARBA00047899"/>
    </source>
</evidence>
<dbReference type="GO" id="GO:0005737">
    <property type="term" value="C:cytoplasm"/>
    <property type="evidence" value="ECO:0007669"/>
    <property type="project" value="TreeGrafter"/>
</dbReference>
<dbReference type="EC" id="2.7.11.1" evidence="2"/>
<keyword evidence="6 11" id="KW-0418">Kinase</keyword>
<keyword evidence="7" id="KW-0067">ATP-binding</keyword>
<dbReference type="SUPFAM" id="SSF56112">
    <property type="entry name" value="Protein kinase-like (PK-like)"/>
    <property type="match status" value="1"/>
</dbReference>
<name>A0A852FSU2_PEUTA</name>
<evidence type="ECO:0000313" key="12">
    <source>
        <dbReference type="Proteomes" id="UP000629713"/>
    </source>
</evidence>
<sequence>PMEIVLLGKVGSGCHNVIQFLDWFELPDSFVLVIERPEASQDLLQFLLEQEFLCEEMARWLFCQVLEAMGHCTACGILHQDIKSENLLMDPERGDLKLIDFGCGTFLQEQAFTQFARMQAYSPPEWICLGCYHGHAATIWSLSVLLYIMICGNLPFEDDHDIMLGQLFFWQQVSP</sequence>
<dbReference type="InterPro" id="IPR051138">
    <property type="entry name" value="PIM_Ser/Thr_kinase"/>
</dbReference>
<feature type="non-terminal residue" evidence="11">
    <location>
        <position position="175"/>
    </location>
</feature>
<evidence type="ECO:0000313" key="11">
    <source>
        <dbReference type="EMBL" id="NXQ18550.1"/>
    </source>
</evidence>
<comment type="catalytic activity">
    <reaction evidence="9">
        <text>L-seryl-[protein] + ATP = O-phospho-L-seryl-[protein] + ADP + H(+)</text>
        <dbReference type="Rhea" id="RHEA:17989"/>
        <dbReference type="Rhea" id="RHEA-COMP:9863"/>
        <dbReference type="Rhea" id="RHEA-COMP:11604"/>
        <dbReference type="ChEBI" id="CHEBI:15378"/>
        <dbReference type="ChEBI" id="CHEBI:29999"/>
        <dbReference type="ChEBI" id="CHEBI:30616"/>
        <dbReference type="ChEBI" id="CHEBI:83421"/>
        <dbReference type="ChEBI" id="CHEBI:456216"/>
        <dbReference type="EC" id="2.7.11.1"/>
    </reaction>
</comment>
<evidence type="ECO:0000259" key="10">
    <source>
        <dbReference type="PROSITE" id="PS50011"/>
    </source>
</evidence>
<dbReference type="GO" id="GO:0043066">
    <property type="term" value="P:negative regulation of apoptotic process"/>
    <property type="evidence" value="ECO:0007669"/>
    <property type="project" value="TreeGrafter"/>
</dbReference>
<evidence type="ECO:0000256" key="9">
    <source>
        <dbReference type="ARBA" id="ARBA00048679"/>
    </source>
</evidence>
<comment type="caution">
    <text evidence="11">The sequence shown here is derived from an EMBL/GenBank/DDBJ whole genome shotgun (WGS) entry which is preliminary data.</text>
</comment>
<keyword evidence="12" id="KW-1185">Reference proteome</keyword>
<keyword evidence="4" id="KW-0808">Transferase</keyword>
<dbReference type="GO" id="GO:0004674">
    <property type="term" value="F:protein serine/threonine kinase activity"/>
    <property type="evidence" value="ECO:0007669"/>
    <property type="project" value="UniProtKB-KW"/>
</dbReference>
<dbReference type="Gene3D" id="1.10.510.10">
    <property type="entry name" value="Transferase(Phosphotransferase) domain 1"/>
    <property type="match status" value="1"/>
</dbReference>
<organism evidence="11 12">
    <name type="scientific">Peucedramus taeniatus</name>
    <name type="common">Olive warbler</name>
    <dbReference type="NCBI Taxonomy" id="135441"/>
    <lineage>
        <taxon>Eukaryota</taxon>
        <taxon>Metazoa</taxon>
        <taxon>Chordata</taxon>
        <taxon>Craniata</taxon>
        <taxon>Vertebrata</taxon>
        <taxon>Euteleostomi</taxon>
        <taxon>Archelosauria</taxon>
        <taxon>Archosauria</taxon>
        <taxon>Dinosauria</taxon>
        <taxon>Saurischia</taxon>
        <taxon>Theropoda</taxon>
        <taxon>Coelurosauria</taxon>
        <taxon>Aves</taxon>
        <taxon>Neognathae</taxon>
        <taxon>Neoaves</taxon>
        <taxon>Telluraves</taxon>
        <taxon>Australaves</taxon>
        <taxon>Passeriformes</taxon>
        <taxon>Passeroidea</taxon>
        <taxon>Fringillidae</taxon>
        <taxon>Peucedraminae</taxon>
        <taxon>Peucedramus</taxon>
    </lineage>
</organism>
<comment type="similarity">
    <text evidence="1">Belongs to the protein kinase superfamily. CAMK Ser/Thr protein kinase family. PIM subfamily.</text>
</comment>
<dbReference type="GO" id="GO:0007346">
    <property type="term" value="P:regulation of mitotic cell cycle"/>
    <property type="evidence" value="ECO:0007669"/>
    <property type="project" value="TreeGrafter"/>
</dbReference>
<evidence type="ECO:0000256" key="1">
    <source>
        <dbReference type="ARBA" id="ARBA00005505"/>
    </source>
</evidence>
<dbReference type="PANTHER" id="PTHR22984:SF11">
    <property type="entry name" value="AURORA KINASE-RELATED"/>
    <property type="match status" value="1"/>
</dbReference>
<dbReference type="PROSITE" id="PS00108">
    <property type="entry name" value="PROTEIN_KINASE_ST"/>
    <property type="match status" value="1"/>
</dbReference>
<protein>
    <recommendedName>
        <fullName evidence="2">non-specific serine/threonine protein kinase</fullName>
        <ecNumber evidence="2">2.7.11.1</ecNumber>
    </recommendedName>
</protein>
<evidence type="ECO:0000256" key="4">
    <source>
        <dbReference type="ARBA" id="ARBA00022679"/>
    </source>
</evidence>
<keyword evidence="3" id="KW-0723">Serine/threonine-protein kinase</keyword>
<dbReference type="InterPro" id="IPR008271">
    <property type="entry name" value="Ser/Thr_kinase_AS"/>
</dbReference>
<keyword evidence="5" id="KW-0547">Nucleotide-binding</keyword>
<dbReference type="Gene3D" id="3.30.200.20">
    <property type="entry name" value="Phosphorylase Kinase, domain 1"/>
    <property type="match status" value="1"/>
</dbReference>
<dbReference type="Pfam" id="PF00069">
    <property type="entry name" value="Pkinase"/>
    <property type="match status" value="1"/>
</dbReference>
<feature type="non-terminal residue" evidence="11">
    <location>
        <position position="1"/>
    </location>
</feature>
<evidence type="ECO:0000256" key="7">
    <source>
        <dbReference type="ARBA" id="ARBA00022840"/>
    </source>
</evidence>
<evidence type="ECO:0000256" key="5">
    <source>
        <dbReference type="ARBA" id="ARBA00022741"/>
    </source>
</evidence>
<proteinExistence type="inferred from homology"/>
<feature type="domain" description="Protein kinase" evidence="10">
    <location>
        <begin position="1"/>
        <end position="175"/>
    </location>
</feature>
<gene>
    <name evidence="11" type="primary">Pim1_2</name>
    <name evidence="11" type="ORF">PEUTAE_R11511</name>
</gene>
<dbReference type="PROSITE" id="PS50011">
    <property type="entry name" value="PROTEIN_KINASE_DOM"/>
    <property type="match status" value="1"/>
</dbReference>
<dbReference type="Proteomes" id="UP000629713">
    <property type="component" value="Unassembled WGS sequence"/>
</dbReference>
<dbReference type="PANTHER" id="PTHR22984">
    <property type="entry name" value="SERINE/THREONINE-PROTEIN KINASE PIM"/>
    <property type="match status" value="1"/>
</dbReference>
<evidence type="ECO:0000256" key="6">
    <source>
        <dbReference type="ARBA" id="ARBA00022777"/>
    </source>
</evidence>
<accession>A0A852FSU2</accession>
<evidence type="ECO:0000256" key="2">
    <source>
        <dbReference type="ARBA" id="ARBA00012513"/>
    </source>
</evidence>
<reference evidence="11" key="1">
    <citation type="submission" date="2019-09" db="EMBL/GenBank/DDBJ databases">
        <title>Bird 10,000 Genomes (B10K) Project - Family phase.</title>
        <authorList>
            <person name="Zhang G."/>
        </authorList>
    </citation>
    <scope>NUCLEOTIDE SEQUENCE</scope>
    <source>
        <strain evidence="11">B10K-DU-002-52</strain>
        <tissue evidence="11">Muscle</tissue>
    </source>
</reference>
<dbReference type="GO" id="GO:0005524">
    <property type="term" value="F:ATP binding"/>
    <property type="evidence" value="ECO:0007669"/>
    <property type="project" value="UniProtKB-KW"/>
</dbReference>
<dbReference type="InterPro" id="IPR011009">
    <property type="entry name" value="Kinase-like_dom_sf"/>
</dbReference>
<dbReference type="InterPro" id="IPR000719">
    <property type="entry name" value="Prot_kinase_dom"/>
</dbReference>
<dbReference type="AlphaFoldDB" id="A0A852FSU2"/>
<comment type="catalytic activity">
    <reaction evidence="8">
        <text>L-threonyl-[protein] + ATP = O-phospho-L-threonyl-[protein] + ADP + H(+)</text>
        <dbReference type="Rhea" id="RHEA:46608"/>
        <dbReference type="Rhea" id="RHEA-COMP:11060"/>
        <dbReference type="Rhea" id="RHEA-COMP:11605"/>
        <dbReference type="ChEBI" id="CHEBI:15378"/>
        <dbReference type="ChEBI" id="CHEBI:30013"/>
        <dbReference type="ChEBI" id="CHEBI:30616"/>
        <dbReference type="ChEBI" id="CHEBI:61977"/>
        <dbReference type="ChEBI" id="CHEBI:456216"/>
        <dbReference type="EC" id="2.7.11.1"/>
    </reaction>
</comment>
<dbReference type="SMART" id="SM00220">
    <property type="entry name" value="S_TKc"/>
    <property type="match status" value="1"/>
</dbReference>
<evidence type="ECO:0000256" key="3">
    <source>
        <dbReference type="ARBA" id="ARBA00022527"/>
    </source>
</evidence>